<evidence type="ECO:0000313" key="1">
    <source>
        <dbReference type="Proteomes" id="UP000887577"/>
    </source>
</evidence>
<reference evidence="2" key="1">
    <citation type="submission" date="2022-11" db="UniProtKB">
        <authorList>
            <consortium name="WormBaseParasite"/>
        </authorList>
    </citation>
    <scope>IDENTIFICATION</scope>
</reference>
<keyword evidence="1" id="KW-1185">Reference proteome</keyword>
<name>A0A914YI58_9BILA</name>
<protein>
    <submittedName>
        <fullName evidence="2">Uncharacterized protein</fullName>
    </submittedName>
</protein>
<sequence>MAFSSDGKFLAVYASKESKITLWQTHQTFLGMGQSQMKLIKAMTAPTEFGAASQHARLVWIGAKMLKLLLSNGSESIIQI</sequence>
<accession>A0A914YI58</accession>
<evidence type="ECO:0000313" key="2">
    <source>
        <dbReference type="WBParaSite" id="PSU_v2.g20015.t1"/>
    </source>
</evidence>
<organism evidence="1 2">
    <name type="scientific">Panagrolaimus superbus</name>
    <dbReference type="NCBI Taxonomy" id="310955"/>
    <lineage>
        <taxon>Eukaryota</taxon>
        <taxon>Metazoa</taxon>
        <taxon>Ecdysozoa</taxon>
        <taxon>Nematoda</taxon>
        <taxon>Chromadorea</taxon>
        <taxon>Rhabditida</taxon>
        <taxon>Tylenchina</taxon>
        <taxon>Panagrolaimomorpha</taxon>
        <taxon>Panagrolaimoidea</taxon>
        <taxon>Panagrolaimidae</taxon>
        <taxon>Panagrolaimus</taxon>
    </lineage>
</organism>
<dbReference type="Proteomes" id="UP000887577">
    <property type="component" value="Unplaced"/>
</dbReference>
<dbReference type="AlphaFoldDB" id="A0A914YI58"/>
<proteinExistence type="predicted"/>
<dbReference type="WBParaSite" id="PSU_v2.g20015.t1">
    <property type="protein sequence ID" value="PSU_v2.g20015.t1"/>
    <property type="gene ID" value="PSU_v2.g20015"/>
</dbReference>